<dbReference type="PANTHER" id="PTHR33602:SF1">
    <property type="entry name" value="REGULATORY PROTEIN RECX FAMILY PROTEIN"/>
    <property type="match status" value="1"/>
</dbReference>
<feature type="region of interest" description="Disordered" evidence="6">
    <location>
        <begin position="1"/>
        <end position="24"/>
    </location>
</feature>
<evidence type="ECO:0000256" key="4">
    <source>
        <dbReference type="ARBA" id="ARBA00022490"/>
    </source>
</evidence>
<sequence>MTEVPVEPAAEVAATEATVESAAAEEAAAEAPDALFEEIRSRALKLLSTREHSRLELARKLCQRGYPEAAVETVIESLVANELLSEERLIAAYVAERLAKGFGPLRIRAELREKGLSDERVQPYLELDDQTLSDCLTQAYRKRFGETEAEDQREQAKRARFLEYRGFPSRVIARFLGASPSARSDR</sequence>
<dbReference type="GO" id="GO:0006282">
    <property type="term" value="P:regulation of DNA repair"/>
    <property type="evidence" value="ECO:0007669"/>
    <property type="project" value="UniProtKB-UniRule"/>
</dbReference>
<protein>
    <recommendedName>
        <fullName evidence="3 5">Regulatory protein RecX</fullName>
    </recommendedName>
</protein>
<dbReference type="AlphaFoldDB" id="A0AAJ0XH75"/>
<dbReference type="PANTHER" id="PTHR33602">
    <property type="entry name" value="REGULATORY PROTEIN RECX FAMILY PROTEIN"/>
    <property type="match status" value="1"/>
</dbReference>
<evidence type="ECO:0000259" key="7">
    <source>
        <dbReference type="Pfam" id="PF02631"/>
    </source>
</evidence>
<feature type="domain" description="RecX second three-helical" evidence="7">
    <location>
        <begin position="85"/>
        <end position="119"/>
    </location>
</feature>
<evidence type="ECO:0000259" key="9">
    <source>
        <dbReference type="Pfam" id="PF21982"/>
    </source>
</evidence>
<dbReference type="RefSeq" id="WP_201246249.1">
    <property type="nucleotide sequence ID" value="NZ_NHSF01000064.1"/>
</dbReference>
<dbReference type="Gene3D" id="1.10.10.10">
    <property type="entry name" value="Winged helix-like DNA-binding domain superfamily/Winged helix DNA-binding domain"/>
    <property type="match status" value="3"/>
</dbReference>
<accession>A0AAJ0XH75</accession>
<proteinExistence type="inferred from homology"/>
<dbReference type="InterPro" id="IPR053924">
    <property type="entry name" value="RecX_HTH_2nd"/>
</dbReference>
<keyword evidence="4 5" id="KW-0963">Cytoplasm</keyword>
<reference evidence="10" key="2">
    <citation type="journal article" date="2020" name="Microorganisms">
        <title>Osmotic Adaptation and Compatible Solute Biosynthesis of Phototrophic Bacteria as Revealed from Genome Analyses.</title>
        <authorList>
            <person name="Imhoff J.F."/>
            <person name="Rahn T."/>
            <person name="Kunzel S."/>
            <person name="Keller A."/>
            <person name="Neulinger S.C."/>
        </authorList>
    </citation>
    <scope>NUCLEOTIDE SEQUENCE</scope>
    <source>
        <strain evidence="10">DSM 4395</strain>
    </source>
</reference>
<dbReference type="InterPro" id="IPR053926">
    <property type="entry name" value="RecX_HTH_1st"/>
</dbReference>
<comment type="function">
    <text evidence="5">Modulates RecA activity.</text>
</comment>
<feature type="domain" description="RecX third three-helical" evidence="8">
    <location>
        <begin position="136"/>
        <end position="176"/>
    </location>
</feature>
<evidence type="ECO:0000256" key="6">
    <source>
        <dbReference type="SAM" id="MobiDB-lite"/>
    </source>
</evidence>
<dbReference type="Proteomes" id="UP001296967">
    <property type="component" value="Unassembled WGS sequence"/>
</dbReference>
<dbReference type="InterPro" id="IPR003783">
    <property type="entry name" value="Regulatory_RecX"/>
</dbReference>
<evidence type="ECO:0000313" key="11">
    <source>
        <dbReference type="Proteomes" id="UP001296967"/>
    </source>
</evidence>
<comment type="subcellular location">
    <subcellularLocation>
        <location evidence="1 5">Cytoplasm</location>
    </subcellularLocation>
</comment>
<evidence type="ECO:0000256" key="1">
    <source>
        <dbReference type="ARBA" id="ARBA00004496"/>
    </source>
</evidence>
<evidence type="ECO:0000259" key="8">
    <source>
        <dbReference type="Pfam" id="PF21981"/>
    </source>
</evidence>
<evidence type="ECO:0000313" key="10">
    <source>
        <dbReference type="EMBL" id="MBK5931410.1"/>
    </source>
</evidence>
<evidence type="ECO:0000256" key="2">
    <source>
        <dbReference type="ARBA" id="ARBA00009695"/>
    </source>
</evidence>
<comment type="similarity">
    <text evidence="2 5">Belongs to the RecX family.</text>
</comment>
<dbReference type="InterPro" id="IPR053925">
    <property type="entry name" value="RecX_HTH_3rd"/>
</dbReference>
<comment type="caution">
    <text evidence="10">The sequence shown here is derived from an EMBL/GenBank/DDBJ whole genome shotgun (WGS) entry which is preliminary data.</text>
</comment>
<evidence type="ECO:0000256" key="3">
    <source>
        <dbReference type="ARBA" id="ARBA00018111"/>
    </source>
</evidence>
<dbReference type="EMBL" id="NHSF01000064">
    <property type="protein sequence ID" value="MBK5931410.1"/>
    <property type="molecule type" value="Genomic_DNA"/>
</dbReference>
<evidence type="ECO:0000256" key="5">
    <source>
        <dbReference type="HAMAP-Rule" id="MF_01114"/>
    </source>
</evidence>
<name>A0AAJ0XH75_HALSE</name>
<dbReference type="GO" id="GO:0005737">
    <property type="term" value="C:cytoplasm"/>
    <property type="evidence" value="ECO:0007669"/>
    <property type="project" value="UniProtKB-SubCell"/>
</dbReference>
<organism evidence="10 11">
    <name type="scientific">Halochromatium salexigens</name>
    <name type="common">Chromatium salexigens</name>
    <dbReference type="NCBI Taxonomy" id="49447"/>
    <lineage>
        <taxon>Bacteria</taxon>
        <taxon>Pseudomonadati</taxon>
        <taxon>Pseudomonadota</taxon>
        <taxon>Gammaproteobacteria</taxon>
        <taxon>Chromatiales</taxon>
        <taxon>Chromatiaceae</taxon>
        <taxon>Halochromatium</taxon>
    </lineage>
</organism>
<gene>
    <name evidence="5" type="primary">recX</name>
    <name evidence="10" type="ORF">CCR82_13000</name>
</gene>
<feature type="domain" description="RecX first three-helical" evidence="9">
    <location>
        <begin position="40"/>
        <end position="78"/>
    </location>
</feature>
<dbReference type="HAMAP" id="MF_01114">
    <property type="entry name" value="RecX"/>
    <property type="match status" value="1"/>
</dbReference>
<keyword evidence="11" id="KW-1185">Reference proteome</keyword>
<reference evidence="10" key="1">
    <citation type="submission" date="2017-05" db="EMBL/GenBank/DDBJ databases">
        <authorList>
            <person name="Imhoff J.F."/>
            <person name="Rahn T."/>
            <person name="Kuenzel S."/>
            <person name="Neulinger S.C."/>
        </authorList>
    </citation>
    <scope>NUCLEOTIDE SEQUENCE</scope>
    <source>
        <strain evidence="10">DSM 4395</strain>
    </source>
</reference>
<dbReference type="Pfam" id="PF21982">
    <property type="entry name" value="RecX_HTH1"/>
    <property type="match status" value="1"/>
</dbReference>
<dbReference type="Pfam" id="PF02631">
    <property type="entry name" value="RecX_HTH2"/>
    <property type="match status" value="1"/>
</dbReference>
<dbReference type="InterPro" id="IPR036388">
    <property type="entry name" value="WH-like_DNA-bd_sf"/>
</dbReference>
<dbReference type="Pfam" id="PF21981">
    <property type="entry name" value="RecX_HTH3"/>
    <property type="match status" value="1"/>
</dbReference>